<protein>
    <submittedName>
        <fullName evidence="1">Uncharacterized protein</fullName>
    </submittedName>
</protein>
<reference evidence="2" key="1">
    <citation type="submission" date="2018-03" db="EMBL/GenBank/DDBJ databases">
        <authorList>
            <person name="Sun L."/>
            <person name="Liu H."/>
            <person name="Chen W."/>
            <person name="Huang K."/>
            <person name="Liu W."/>
            <person name="Gao X."/>
        </authorList>
    </citation>
    <scope>NUCLEOTIDE SEQUENCE [LARGE SCALE GENOMIC DNA]</scope>
    <source>
        <strain evidence="2">SH9</strain>
    </source>
</reference>
<dbReference type="EMBL" id="PVZS01000012">
    <property type="protein sequence ID" value="PSC04687.1"/>
    <property type="molecule type" value="Genomic_DNA"/>
</dbReference>
<dbReference type="RefSeq" id="WP_106337431.1">
    <property type="nucleotide sequence ID" value="NZ_PVZS01000012.1"/>
</dbReference>
<accession>A0A2T1HSR9</accession>
<organism evidence="1 2">
    <name type="scientific">Alsobacter soli</name>
    <dbReference type="NCBI Taxonomy" id="2109933"/>
    <lineage>
        <taxon>Bacteria</taxon>
        <taxon>Pseudomonadati</taxon>
        <taxon>Pseudomonadota</taxon>
        <taxon>Alphaproteobacteria</taxon>
        <taxon>Hyphomicrobiales</taxon>
        <taxon>Alsobacteraceae</taxon>
        <taxon>Alsobacter</taxon>
    </lineage>
</organism>
<sequence length="124" mass="13778">MLDASLPLSVIGAQFAMLEPKAQRDLTFICLYNAVERALARDADRVSVTEYDHLRYAVSTFEEGLYRRTIQQLELAEEIAAKVASGVPFTAVGRRNGYRLAMLRRRMDLARMVGPASGPDVLAC</sequence>
<name>A0A2T1HSR9_9HYPH</name>
<evidence type="ECO:0000313" key="1">
    <source>
        <dbReference type="EMBL" id="PSC04687.1"/>
    </source>
</evidence>
<evidence type="ECO:0000313" key="2">
    <source>
        <dbReference type="Proteomes" id="UP000239772"/>
    </source>
</evidence>
<gene>
    <name evidence="1" type="ORF">SLNSH_13040</name>
</gene>
<proteinExistence type="predicted"/>
<comment type="caution">
    <text evidence="1">The sequence shown here is derived from an EMBL/GenBank/DDBJ whole genome shotgun (WGS) entry which is preliminary data.</text>
</comment>
<dbReference type="Proteomes" id="UP000239772">
    <property type="component" value="Unassembled WGS sequence"/>
</dbReference>
<keyword evidence="2" id="KW-1185">Reference proteome</keyword>
<dbReference type="AlphaFoldDB" id="A0A2T1HSR9"/>